<keyword evidence="2" id="KW-1185">Reference proteome</keyword>
<dbReference type="RefSeq" id="WP_231481356.1">
    <property type="nucleotide sequence ID" value="NZ_BAAAZO010000009.1"/>
</dbReference>
<sequence>MSASLPDWTDSKLGTKKRAALWLLQVVGEGNIFTKSALRDAFPETTQIDRRMRDLRAHGWKIDTNREDISLDANQQRFIQQGEAVWEPGKGTPSGAGAGAIGPAQRRELLVQDGHKCRSCGISPGETYADTDITSQLDIARRTVRQPDGEDKVQLIVECNRCRVGNSKLKADVGEVIDRAAKLPAIEKKMLSSWIDQDTRTFSDVEQLWADYRTLPAEARDLVRQKVL</sequence>
<evidence type="ECO:0000313" key="2">
    <source>
        <dbReference type="Proteomes" id="UP001501074"/>
    </source>
</evidence>
<evidence type="ECO:0008006" key="3">
    <source>
        <dbReference type="Google" id="ProtNLM"/>
    </source>
</evidence>
<dbReference type="Proteomes" id="UP001501074">
    <property type="component" value="Unassembled WGS sequence"/>
</dbReference>
<accession>A0ABP7A2A6</accession>
<proteinExistence type="predicted"/>
<comment type="caution">
    <text evidence="1">The sequence shown here is derived from an EMBL/GenBank/DDBJ whole genome shotgun (WGS) entry which is preliminary data.</text>
</comment>
<dbReference type="EMBL" id="BAAAZO010000009">
    <property type="protein sequence ID" value="GAA3623541.1"/>
    <property type="molecule type" value="Genomic_DNA"/>
</dbReference>
<gene>
    <name evidence="1" type="ORF">GCM10022223_45660</name>
</gene>
<reference evidence="2" key="1">
    <citation type="journal article" date="2019" name="Int. J. Syst. Evol. Microbiol.">
        <title>The Global Catalogue of Microorganisms (GCM) 10K type strain sequencing project: providing services to taxonomists for standard genome sequencing and annotation.</title>
        <authorList>
            <consortium name="The Broad Institute Genomics Platform"/>
            <consortium name="The Broad Institute Genome Sequencing Center for Infectious Disease"/>
            <person name="Wu L."/>
            <person name="Ma J."/>
        </authorList>
    </citation>
    <scope>NUCLEOTIDE SEQUENCE [LARGE SCALE GENOMIC DNA]</scope>
    <source>
        <strain evidence="2">JCM 16902</strain>
    </source>
</reference>
<protein>
    <recommendedName>
        <fullName evidence="3">HNH endonuclease</fullName>
    </recommendedName>
</protein>
<evidence type="ECO:0000313" key="1">
    <source>
        <dbReference type="EMBL" id="GAA3623541.1"/>
    </source>
</evidence>
<name>A0ABP7A2A6_9ACTN</name>
<organism evidence="1 2">
    <name type="scientific">Kineosporia mesophila</name>
    <dbReference type="NCBI Taxonomy" id="566012"/>
    <lineage>
        <taxon>Bacteria</taxon>
        <taxon>Bacillati</taxon>
        <taxon>Actinomycetota</taxon>
        <taxon>Actinomycetes</taxon>
        <taxon>Kineosporiales</taxon>
        <taxon>Kineosporiaceae</taxon>
        <taxon>Kineosporia</taxon>
    </lineage>
</organism>